<evidence type="ECO:0000313" key="1">
    <source>
        <dbReference type="EMBL" id="OEG18198.1"/>
    </source>
</evidence>
<proteinExistence type="predicted"/>
<reference evidence="2" key="1">
    <citation type="submission" date="2016-09" db="EMBL/GenBank/DDBJ databases">
        <authorList>
            <person name="Gulvik C.A."/>
        </authorList>
    </citation>
    <scope>NUCLEOTIDE SEQUENCE [LARGE SCALE GENOMIC DNA]</scope>
    <source>
        <strain evidence="2">LMG 8895</strain>
    </source>
</reference>
<dbReference type="RefSeq" id="WP_069662751.1">
    <property type="nucleotide sequence ID" value="NZ_JBHUJJ010000001.1"/>
</dbReference>
<accession>A0A1E5GZS8</accession>
<gene>
    <name evidence="1" type="ORF">BCR25_17055</name>
</gene>
<dbReference type="AlphaFoldDB" id="A0A1E5GZS8"/>
<dbReference type="Proteomes" id="UP000095094">
    <property type="component" value="Unassembled WGS sequence"/>
</dbReference>
<keyword evidence="2" id="KW-1185">Reference proteome</keyword>
<name>A0A1E5GZS8_9ENTE</name>
<comment type="caution">
    <text evidence="1">The sequence shown here is derived from an EMBL/GenBank/DDBJ whole genome shotgun (WGS) entry which is preliminary data.</text>
</comment>
<organism evidence="1 2">
    <name type="scientific">Enterococcus termitis</name>
    <dbReference type="NCBI Taxonomy" id="332950"/>
    <lineage>
        <taxon>Bacteria</taxon>
        <taxon>Bacillati</taxon>
        <taxon>Bacillota</taxon>
        <taxon>Bacilli</taxon>
        <taxon>Lactobacillales</taxon>
        <taxon>Enterococcaceae</taxon>
        <taxon>Enterococcus</taxon>
    </lineage>
</organism>
<protein>
    <submittedName>
        <fullName evidence="1">Uncharacterized protein</fullName>
    </submittedName>
</protein>
<sequence length="143" mass="16533">MFSYTDMILSVMQRIEVYNEIFNAIAKEVQENSCSQAVNRKGKDTYLFCRNNVNRFFVEEGSFRKNLVFYGEKEATNILLEGLDTYKEGIYIWLEALNDKCEVVDEIKYKRGLQRAESAFMLINQACKEACGGIESAHSVHKM</sequence>
<dbReference type="EMBL" id="MIJY01000007">
    <property type="protein sequence ID" value="OEG18198.1"/>
    <property type="molecule type" value="Genomic_DNA"/>
</dbReference>
<dbReference type="OrthoDB" id="2182411at2"/>
<evidence type="ECO:0000313" key="2">
    <source>
        <dbReference type="Proteomes" id="UP000095094"/>
    </source>
</evidence>